<dbReference type="PANTHER" id="PTHR11429:SF0">
    <property type="entry name" value="MYELIN BASIC PROTEIN"/>
    <property type="match status" value="1"/>
</dbReference>
<dbReference type="AlphaFoldDB" id="A0A9Q1F9S6"/>
<dbReference type="InterPro" id="IPR000548">
    <property type="entry name" value="Myelin_BP"/>
</dbReference>
<feature type="compositionally biased region" description="Basic and acidic residues" evidence="6">
    <location>
        <begin position="1"/>
        <end position="11"/>
    </location>
</feature>
<protein>
    <recommendedName>
        <fullName evidence="3">Myelin basic protein</fullName>
    </recommendedName>
</protein>
<proteinExistence type="inferred from homology"/>
<dbReference type="PANTHER" id="PTHR11429">
    <property type="entry name" value="MYELIN BASIC PROTEIN"/>
    <property type="match status" value="1"/>
</dbReference>
<comment type="similarity">
    <text evidence="2">Belongs to the myelin basic protein family.</text>
</comment>
<comment type="caution">
    <text evidence="7">The sequence shown here is derived from an EMBL/GenBank/DDBJ whole genome shotgun (WGS) entry which is preliminary data.</text>
</comment>
<feature type="compositionally biased region" description="Basic and acidic residues" evidence="6">
    <location>
        <begin position="78"/>
        <end position="119"/>
    </location>
</feature>
<evidence type="ECO:0000313" key="8">
    <source>
        <dbReference type="Proteomes" id="UP001152622"/>
    </source>
</evidence>
<keyword evidence="8" id="KW-1185">Reference proteome</keyword>
<evidence type="ECO:0000256" key="2">
    <source>
        <dbReference type="ARBA" id="ARBA00005936"/>
    </source>
</evidence>
<feature type="compositionally biased region" description="Acidic residues" evidence="6">
    <location>
        <begin position="121"/>
        <end position="131"/>
    </location>
</feature>
<feature type="region of interest" description="Disordered" evidence="6">
    <location>
        <begin position="1"/>
        <end position="131"/>
    </location>
</feature>
<dbReference type="Proteomes" id="UP001152622">
    <property type="component" value="Chromosome 7"/>
</dbReference>
<reference evidence="7" key="1">
    <citation type="journal article" date="2023" name="Science">
        <title>Genome structures resolve the early diversification of teleost fishes.</title>
        <authorList>
            <person name="Parey E."/>
            <person name="Louis A."/>
            <person name="Montfort J."/>
            <person name="Bouchez O."/>
            <person name="Roques C."/>
            <person name="Iampietro C."/>
            <person name="Lluch J."/>
            <person name="Castinel A."/>
            <person name="Donnadieu C."/>
            <person name="Desvignes T."/>
            <person name="Floi Bucao C."/>
            <person name="Jouanno E."/>
            <person name="Wen M."/>
            <person name="Mejri S."/>
            <person name="Dirks R."/>
            <person name="Jansen H."/>
            <person name="Henkel C."/>
            <person name="Chen W.J."/>
            <person name="Zahm M."/>
            <person name="Cabau C."/>
            <person name="Klopp C."/>
            <person name="Thompson A.W."/>
            <person name="Robinson-Rechavi M."/>
            <person name="Braasch I."/>
            <person name="Lecointre G."/>
            <person name="Bobe J."/>
            <person name="Postlethwait J.H."/>
            <person name="Berthelot C."/>
            <person name="Roest Crollius H."/>
            <person name="Guiguen Y."/>
        </authorList>
    </citation>
    <scope>NUCLEOTIDE SEQUENCE</scope>
    <source>
        <strain evidence="7">WJC10195</strain>
    </source>
</reference>
<dbReference type="GO" id="GO:0019911">
    <property type="term" value="F:structural constituent of myelin sheath"/>
    <property type="evidence" value="ECO:0007669"/>
    <property type="project" value="InterPro"/>
</dbReference>
<dbReference type="OrthoDB" id="8862162at2759"/>
<dbReference type="GO" id="GO:0043209">
    <property type="term" value="C:myelin sheath"/>
    <property type="evidence" value="ECO:0007669"/>
    <property type="project" value="UniProtKB-SubCell"/>
</dbReference>
<evidence type="ECO:0000256" key="4">
    <source>
        <dbReference type="ARBA" id="ARBA00022475"/>
    </source>
</evidence>
<accession>A0A9Q1F9S6</accession>
<keyword evidence="5" id="KW-0472">Membrane</keyword>
<evidence type="ECO:0000256" key="1">
    <source>
        <dbReference type="ARBA" id="ARBA00004392"/>
    </source>
</evidence>
<comment type="subcellular location">
    <subcellularLocation>
        <location evidence="1">Myelin membrane</location>
        <topology evidence="1">Peripheral membrane protein</topology>
        <orientation evidence="1">Cytoplasmic side</orientation>
    </subcellularLocation>
</comment>
<evidence type="ECO:0000256" key="6">
    <source>
        <dbReference type="SAM" id="MobiDB-lite"/>
    </source>
</evidence>
<name>A0A9Q1F9S6_SYNKA</name>
<sequence>MGQHLAKRETPLEETPPPSEPGTAVTTTDLDDNEVFGQGEADVNQNNGSPSEKTTATDSTGAGGPKNAWSDASAADPDDARPHLVRLFSRDAPGRQDNTFKDRPSESDELHTIQEHCGTELDSDCAEQDAD</sequence>
<evidence type="ECO:0000256" key="3">
    <source>
        <dbReference type="ARBA" id="ARBA00019097"/>
    </source>
</evidence>
<evidence type="ECO:0000313" key="7">
    <source>
        <dbReference type="EMBL" id="KAJ8354014.1"/>
    </source>
</evidence>
<keyword evidence="4" id="KW-1003">Cell membrane</keyword>
<dbReference type="EMBL" id="JAINUF010000007">
    <property type="protein sequence ID" value="KAJ8354014.1"/>
    <property type="molecule type" value="Genomic_DNA"/>
</dbReference>
<evidence type="ECO:0000256" key="5">
    <source>
        <dbReference type="ARBA" id="ARBA00023136"/>
    </source>
</evidence>
<gene>
    <name evidence="7" type="ORF">SKAU_G00215810</name>
</gene>
<feature type="compositionally biased region" description="Polar residues" evidence="6">
    <location>
        <begin position="43"/>
        <end position="60"/>
    </location>
</feature>
<organism evidence="7 8">
    <name type="scientific">Synaphobranchus kaupii</name>
    <name type="common">Kaup's arrowtooth eel</name>
    <dbReference type="NCBI Taxonomy" id="118154"/>
    <lineage>
        <taxon>Eukaryota</taxon>
        <taxon>Metazoa</taxon>
        <taxon>Chordata</taxon>
        <taxon>Craniata</taxon>
        <taxon>Vertebrata</taxon>
        <taxon>Euteleostomi</taxon>
        <taxon>Actinopterygii</taxon>
        <taxon>Neopterygii</taxon>
        <taxon>Teleostei</taxon>
        <taxon>Anguilliformes</taxon>
        <taxon>Synaphobranchidae</taxon>
        <taxon>Synaphobranchus</taxon>
    </lineage>
</organism>